<keyword evidence="4 6" id="KW-1133">Transmembrane helix</keyword>
<reference evidence="7 8" key="1">
    <citation type="submission" date="2023-04" db="EMBL/GenBank/DDBJ databases">
        <title>Genome dynamics across the evolutionary transition to endosymbiosis.</title>
        <authorList>
            <person name="Siozios S."/>
            <person name="Nadal-Jimenez P."/>
            <person name="Azagi T."/>
            <person name="Sprong H."/>
            <person name="Frost C.L."/>
            <person name="Parratt S.R."/>
            <person name="Taylor G."/>
            <person name="Brettell L."/>
            <person name="Lew K.C."/>
            <person name="Croft L."/>
            <person name="King K.C."/>
            <person name="Brockhurst M.A."/>
            <person name="Hypsa V."/>
            <person name="Novakova E."/>
            <person name="Darby A.C."/>
            <person name="Hurst G.D.D."/>
        </authorList>
    </citation>
    <scope>NUCLEOTIDE SEQUENCE [LARGE SCALE GENOMIC DNA]</scope>
    <source>
        <strain evidence="8">aApi_AU</strain>
    </source>
</reference>
<dbReference type="NCBIfam" id="NF005962">
    <property type="entry name" value="PRK08049.1"/>
    <property type="match status" value="1"/>
</dbReference>
<name>A0ABY8P252_9GAMM</name>
<evidence type="ECO:0000256" key="6">
    <source>
        <dbReference type="SAM" id="Phobius"/>
    </source>
</evidence>
<keyword evidence="2" id="KW-1003">Cell membrane</keyword>
<keyword evidence="8" id="KW-1185">Reference proteome</keyword>
<evidence type="ECO:0000256" key="3">
    <source>
        <dbReference type="ARBA" id="ARBA00022692"/>
    </source>
</evidence>
<organism evidence="7 8">
    <name type="scientific">Arsenophonus apicola</name>
    <dbReference type="NCBI Taxonomy" id="2879119"/>
    <lineage>
        <taxon>Bacteria</taxon>
        <taxon>Pseudomonadati</taxon>
        <taxon>Pseudomonadota</taxon>
        <taxon>Gammaproteobacteria</taxon>
        <taxon>Enterobacterales</taxon>
        <taxon>Morganellaceae</taxon>
        <taxon>Arsenophonus</taxon>
    </lineage>
</organism>
<dbReference type="InterPro" id="IPR005598">
    <property type="entry name" value="ATP_synth_I"/>
</dbReference>
<feature type="transmembrane region" description="Helical" evidence="6">
    <location>
        <begin position="12"/>
        <end position="30"/>
    </location>
</feature>
<dbReference type="Pfam" id="PF03899">
    <property type="entry name" value="ATP-synt_I"/>
    <property type="match status" value="1"/>
</dbReference>
<feature type="transmembrane region" description="Helical" evidence="6">
    <location>
        <begin position="72"/>
        <end position="95"/>
    </location>
</feature>
<sequence length="124" mass="13762">MSVSLYNGKTALKLLLFQLMALVILSMAFYMNSVEWGLSAFAGGFACWLPNALFMLLIRYQKAVKKDVPIHIAWFFTIGEGVKVIITITVLVIALGIFKAAFLPLGLTYLAMLIIHIITPVVIR</sequence>
<evidence type="ECO:0000256" key="5">
    <source>
        <dbReference type="ARBA" id="ARBA00023136"/>
    </source>
</evidence>
<protein>
    <submittedName>
        <fullName evidence="7">F0F1 ATP synthase subunit I</fullName>
    </submittedName>
</protein>
<comment type="subcellular location">
    <subcellularLocation>
        <location evidence="1">Cell membrane</location>
        <topology evidence="1">Multi-pass membrane protein</topology>
    </subcellularLocation>
</comment>
<feature type="transmembrane region" description="Helical" evidence="6">
    <location>
        <begin position="36"/>
        <end position="60"/>
    </location>
</feature>
<dbReference type="RefSeq" id="WP_280938473.1">
    <property type="nucleotide sequence ID" value="NZ_CP123759.1"/>
</dbReference>
<keyword evidence="3 6" id="KW-0812">Transmembrane</keyword>
<gene>
    <name evidence="7" type="primary">atpI</name>
    <name evidence="7" type="ORF">QG404_14900</name>
</gene>
<evidence type="ECO:0000256" key="4">
    <source>
        <dbReference type="ARBA" id="ARBA00022989"/>
    </source>
</evidence>
<feature type="transmembrane region" description="Helical" evidence="6">
    <location>
        <begin position="101"/>
        <end position="123"/>
    </location>
</feature>
<evidence type="ECO:0000313" key="8">
    <source>
        <dbReference type="Proteomes" id="UP001231859"/>
    </source>
</evidence>
<dbReference type="Proteomes" id="UP001231859">
    <property type="component" value="Chromosome"/>
</dbReference>
<proteinExistence type="predicted"/>
<accession>A0ABY8P252</accession>
<evidence type="ECO:0000256" key="2">
    <source>
        <dbReference type="ARBA" id="ARBA00022475"/>
    </source>
</evidence>
<evidence type="ECO:0000256" key="1">
    <source>
        <dbReference type="ARBA" id="ARBA00004651"/>
    </source>
</evidence>
<dbReference type="EMBL" id="CP123759">
    <property type="protein sequence ID" value="WGO83582.1"/>
    <property type="molecule type" value="Genomic_DNA"/>
</dbReference>
<keyword evidence="5 6" id="KW-0472">Membrane</keyword>
<evidence type="ECO:0000313" key="7">
    <source>
        <dbReference type="EMBL" id="WGO83582.1"/>
    </source>
</evidence>